<gene>
    <name evidence="3" type="ORF">LQ564_01345</name>
</gene>
<dbReference type="EMBL" id="JAJNOC010000001">
    <property type="protein sequence ID" value="MCD2514955.1"/>
    <property type="molecule type" value="Genomic_DNA"/>
</dbReference>
<evidence type="ECO:0000313" key="3">
    <source>
        <dbReference type="EMBL" id="MCD2514955.1"/>
    </source>
</evidence>
<evidence type="ECO:0000313" key="4">
    <source>
        <dbReference type="Proteomes" id="UP001179361"/>
    </source>
</evidence>
<dbReference type="PROSITE" id="PS51257">
    <property type="entry name" value="PROKAR_LIPOPROTEIN"/>
    <property type="match status" value="1"/>
</dbReference>
<dbReference type="Proteomes" id="UP001179361">
    <property type="component" value="Unassembled WGS sequence"/>
</dbReference>
<dbReference type="InterPro" id="IPR052043">
    <property type="entry name" value="PolySaccharide_Degr_Enz"/>
</dbReference>
<keyword evidence="4" id="KW-1185">Reference proteome</keyword>
<name>A0ABS8Q2T6_9BURK</name>
<dbReference type="InterPro" id="IPR010905">
    <property type="entry name" value="Glyco_hydro_88"/>
</dbReference>
<dbReference type="Gene3D" id="1.50.10.10">
    <property type="match status" value="1"/>
</dbReference>
<dbReference type="GO" id="GO:0016787">
    <property type="term" value="F:hydrolase activity"/>
    <property type="evidence" value="ECO:0007669"/>
    <property type="project" value="UniProtKB-KW"/>
</dbReference>
<evidence type="ECO:0000256" key="1">
    <source>
        <dbReference type="ARBA" id="ARBA00022801"/>
    </source>
</evidence>
<keyword evidence="2" id="KW-0732">Signal</keyword>
<dbReference type="InterPro" id="IPR012341">
    <property type="entry name" value="6hp_glycosidase-like_sf"/>
</dbReference>
<evidence type="ECO:0000256" key="2">
    <source>
        <dbReference type="SAM" id="SignalP"/>
    </source>
</evidence>
<comment type="caution">
    <text evidence="3">The sequence shown here is derived from an EMBL/GenBank/DDBJ whole genome shotgun (WGS) entry which is preliminary data.</text>
</comment>
<dbReference type="SUPFAM" id="SSF48208">
    <property type="entry name" value="Six-hairpin glycosidases"/>
    <property type="match status" value="1"/>
</dbReference>
<proteinExistence type="predicted"/>
<dbReference type="PANTHER" id="PTHR33886:SF8">
    <property type="entry name" value="UNSATURATED RHAMNOGALACTURONAN HYDROLASE (EUROFUNG)"/>
    <property type="match status" value="1"/>
</dbReference>
<dbReference type="Pfam" id="PF07470">
    <property type="entry name" value="Glyco_hydro_88"/>
    <property type="match status" value="1"/>
</dbReference>
<dbReference type="RefSeq" id="WP_231056293.1">
    <property type="nucleotide sequence ID" value="NZ_JAJNOC010000001.1"/>
</dbReference>
<sequence>MKTTLLAASLATLLGCALACGPALAQGGQYRNTDNKNLLDAAEGTYPVPYKMPQVAEVTAQLKLIRGYMDGATPTRIISKKTGDQIFDLKTPNADAIFEPSAGDYGIQVYEMGVVHSGLLKAAEATGDASFTAMTQRHFNFFAQTLPYFRAQEQKFHLERANSFSRFLDPRSLDDSGSMCAALIRARLKKIGPDLQPMIDACSDWVANKQFRLEDGTMARKRPQEVSLWADDMYMSIPALAEMGRLTGNRKHFDDAVNNVMGMTSRMFNPQLGVYTHGWHANHPNAPRFYWARANGWAVLAMSDLLDVLPKDHPGYEKVLNQLRASIKGIAELQSGTGLWHQMIDRNDSYLETSASAIFTYVIAHAVNQGWVSPTTYGSIAQAGWAGLSTRITAKGEVEGTCVGTTLAGDMVYYYNRPTSVHALHGYGPMLLAGAEIIKLVKNPAFEVQHKVRTYHYMPKGGKTDYREHH</sequence>
<dbReference type="PANTHER" id="PTHR33886">
    <property type="entry name" value="UNSATURATED RHAMNOGALACTURONAN HYDROLASE (EUROFUNG)"/>
    <property type="match status" value="1"/>
</dbReference>
<organism evidence="3 4">
    <name type="scientific">Massilia phyllostachyos</name>
    <dbReference type="NCBI Taxonomy" id="2898585"/>
    <lineage>
        <taxon>Bacteria</taxon>
        <taxon>Pseudomonadati</taxon>
        <taxon>Pseudomonadota</taxon>
        <taxon>Betaproteobacteria</taxon>
        <taxon>Burkholderiales</taxon>
        <taxon>Oxalobacteraceae</taxon>
        <taxon>Telluria group</taxon>
        <taxon>Massilia</taxon>
    </lineage>
</organism>
<reference evidence="3" key="1">
    <citation type="submission" date="2021-11" db="EMBL/GenBank/DDBJ databases">
        <title>The complete genome of Massilia sp sp. G4R7.</title>
        <authorList>
            <person name="Liu L."/>
            <person name="Yue J."/>
            <person name="Yuan J."/>
            <person name="Yang F."/>
            <person name="Li L."/>
        </authorList>
    </citation>
    <scope>NUCLEOTIDE SEQUENCE</scope>
    <source>
        <strain evidence="3">G4R7</strain>
    </source>
</reference>
<keyword evidence="1 3" id="KW-0378">Hydrolase</keyword>
<feature type="chain" id="PRO_5046426956" evidence="2">
    <location>
        <begin position="26"/>
        <end position="470"/>
    </location>
</feature>
<dbReference type="InterPro" id="IPR008928">
    <property type="entry name" value="6-hairpin_glycosidase_sf"/>
</dbReference>
<protein>
    <submittedName>
        <fullName evidence="3">Glycoside hydrolase family 88 protein</fullName>
    </submittedName>
</protein>
<feature type="signal peptide" evidence="2">
    <location>
        <begin position="1"/>
        <end position="25"/>
    </location>
</feature>
<accession>A0ABS8Q2T6</accession>